<feature type="compositionally biased region" description="Basic and acidic residues" evidence="2">
    <location>
        <begin position="495"/>
        <end position="510"/>
    </location>
</feature>
<name>A0A7J6L889_PERCH</name>
<dbReference type="OrthoDB" id="448480at2759"/>
<evidence type="ECO:0000313" key="4">
    <source>
        <dbReference type="Proteomes" id="UP000591131"/>
    </source>
</evidence>
<dbReference type="EMBL" id="JAAPAO010000658">
    <property type="protein sequence ID" value="KAF4655417.1"/>
    <property type="molecule type" value="Genomic_DNA"/>
</dbReference>
<proteinExistence type="predicted"/>
<feature type="region of interest" description="Disordered" evidence="2">
    <location>
        <begin position="822"/>
        <end position="842"/>
    </location>
</feature>
<dbReference type="AlphaFoldDB" id="A0A7J6L889"/>
<protein>
    <submittedName>
        <fullName evidence="3">Uncharacterized protein</fullName>
    </submittedName>
</protein>
<keyword evidence="1" id="KW-0175">Coiled coil</keyword>
<feature type="region of interest" description="Disordered" evidence="2">
    <location>
        <begin position="695"/>
        <end position="720"/>
    </location>
</feature>
<evidence type="ECO:0000256" key="2">
    <source>
        <dbReference type="SAM" id="MobiDB-lite"/>
    </source>
</evidence>
<comment type="caution">
    <text evidence="3">The sequence shown here is derived from an EMBL/GenBank/DDBJ whole genome shotgun (WGS) entry which is preliminary data.</text>
</comment>
<gene>
    <name evidence="3" type="ORF">FOL47_009436</name>
</gene>
<sequence length="897" mass="100028">SRVHSAGKGIPLADDGSHCVGLIKLPLSGWTVDEVLKRLENTEVYFYDILSVLEPATRDLVKEAIARATERLLITLSQLRAQIQEEGVTTPRTPEEIAANCLRALVSEHLVKWNVIVDKVLELMPPGEIEALSERLNFKHHLEKAEPEEGSANQAALLELKELVADLKGKLTEADAEIECQKRELQREQARWDAEKETLQSVVAEVKSQVVAGQELLSVEVSTLRSEVAERDQEISKLQARLEAAEQKSSIPAPPVVDEASVKAKILEECEAQLSKEREAMRCELEERTRQLEGAAETKARRLQQEQDDVQKQLNALREELAVRDAEVVEEVETVEEGVQCQSCGASRRPSLVAMHEKVAQREKEELNMYRLRYGLECDEASVGEVDALKSFILSRSGSISEAFAEGSKVTKQGGGNEPGRSHSASGLARYLAASAGKEEGVPDFLDYFSARILALIGDGGEETATVGDLLSYIHVGPPAAEKEEEEPEQQQQQEDDRLCLPVPELRDEMSQTEGEGNEEEHDWTVTRRRRTSTAEKAKLEKIRHKLLDSTSNIPTAFRDRKRAELVRPYKEEIMILRKENEERCLRMAALQQKLEAVRVQLGELARLKEQELTHSQKETVAQLLSTSDQSDDDVRLLLDGINVPYRVRAEAAIHTSRRQMLYFDSKIRHARESIRTASTAKRAADTAQHALAEAADQDPLGSLDGPLSPFPSSPDMIKSIDDLESSSQIDKDLQFSSSSRLGSSHFRDASSDVFRQRFDYPPVRAPRSPDIAVNPFSLGYQAPTGSASMEASRRQYQRAEARARLLKSLLVDLKHGVSYLSSGSESEEDRDDDDRRRPIFPPVLPPHAFASRLSFYFRYRHAEASSQVCAGPTVPLPGSYVGKNTIRGQQVQLTVS</sequence>
<keyword evidence="4" id="KW-1185">Reference proteome</keyword>
<reference evidence="3 4" key="1">
    <citation type="submission" date="2020-04" db="EMBL/GenBank/DDBJ databases">
        <title>Perkinsus chesapeaki whole genome sequence.</title>
        <authorList>
            <person name="Bogema D.R."/>
        </authorList>
    </citation>
    <scope>NUCLEOTIDE SEQUENCE [LARGE SCALE GENOMIC DNA]</scope>
    <source>
        <strain evidence="3">ATCC PRA-425</strain>
    </source>
</reference>
<dbReference type="Proteomes" id="UP000591131">
    <property type="component" value="Unassembled WGS sequence"/>
</dbReference>
<evidence type="ECO:0000256" key="1">
    <source>
        <dbReference type="SAM" id="Coils"/>
    </source>
</evidence>
<evidence type="ECO:0000313" key="3">
    <source>
        <dbReference type="EMBL" id="KAF4655417.1"/>
    </source>
</evidence>
<accession>A0A7J6L889</accession>
<feature type="coiled-coil region" evidence="1">
    <location>
        <begin position="157"/>
        <end position="320"/>
    </location>
</feature>
<feature type="non-terminal residue" evidence="3">
    <location>
        <position position="897"/>
    </location>
</feature>
<feature type="region of interest" description="Disordered" evidence="2">
    <location>
        <begin position="479"/>
        <end position="531"/>
    </location>
</feature>
<organism evidence="3 4">
    <name type="scientific">Perkinsus chesapeaki</name>
    <name type="common">Clam parasite</name>
    <name type="synonym">Perkinsus andrewsi</name>
    <dbReference type="NCBI Taxonomy" id="330153"/>
    <lineage>
        <taxon>Eukaryota</taxon>
        <taxon>Sar</taxon>
        <taxon>Alveolata</taxon>
        <taxon>Perkinsozoa</taxon>
        <taxon>Perkinsea</taxon>
        <taxon>Perkinsida</taxon>
        <taxon>Perkinsidae</taxon>
        <taxon>Perkinsus</taxon>
    </lineage>
</organism>